<accession>A0A4V1XYU1</accession>
<name>A0A4V1XYU1_9ACTN</name>
<comment type="caution">
    <text evidence="1">The sequence shown here is derived from an EMBL/GenBank/DDBJ whole genome shotgun (WGS) entry which is preliminary data.</text>
</comment>
<dbReference type="Proteomes" id="UP000295198">
    <property type="component" value="Unassembled WGS sequence"/>
</dbReference>
<evidence type="ECO:0000313" key="1">
    <source>
        <dbReference type="EMBL" id="RYP84429.1"/>
    </source>
</evidence>
<sequence length="233" mass="25862">MRQTADRVTASLSGEAPGATRSLAYHLRTVRENLRGGCGTIPQPARQFLRAGLRMTRTPLSQAEYAQLVDRYEAWASGPTSSRRDGWLRRSLEACRRYRGKVSAGYAVWWEPTAAGRDWWVQITVDNNTDDLLDVSLGGSLWADGVPTRYRDPYGPDRHWGRVADQYTWGGSSADEVYAPPGRRIRTFVGIGAGYKVHLLRGGELFDIRPTVFVSPLREGGAPGCSLPVPRIN</sequence>
<reference evidence="1 2" key="1">
    <citation type="submission" date="2019-01" db="EMBL/GenBank/DDBJ databases">
        <title>Nocardioides guangzhouensis sp. nov., an actinobacterium isolated from soil.</title>
        <authorList>
            <person name="Fu Y."/>
            <person name="Cai Y."/>
            <person name="Lin Z."/>
            <person name="Chen P."/>
        </authorList>
    </citation>
    <scope>NUCLEOTIDE SEQUENCE [LARGE SCALE GENOMIC DNA]</scope>
    <source>
        <strain evidence="1 2">130</strain>
    </source>
</reference>
<dbReference type="RefSeq" id="WP_134718888.1">
    <property type="nucleotide sequence ID" value="NZ_SDKM01000023.1"/>
</dbReference>
<organism evidence="1 2">
    <name type="scientific">Nocardioides guangzhouensis</name>
    <dbReference type="NCBI Taxonomy" id="2497878"/>
    <lineage>
        <taxon>Bacteria</taxon>
        <taxon>Bacillati</taxon>
        <taxon>Actinomycetota</taxon>
        <taxon>Actinomycetes</taxon>
        <taxon>Propionibacteriales</taxon>
        <taxon>Nocardioidaceae</taxon>
        <taxon>Nocardioides</taxon>
    </lineage>
</organism>
<protein>
    <submittedName>
        <fullName evidence="1">Uncharacterized protein</fullName>
    </submittedName>
</protein>
<gene>
    <name evidence="1" type="ORF">EKO23_15495</name>
</gene>
<dbReference type="OrthoDB" id="9816534at2"/>
<evidence type="ECO:0000313" key="2">
    <source>
        <dbReference type="Proteomes" id="UP000295198"/>
    </source>
</evidence>
<dbReference type="AlphaFoldDB" id="A0A4V1XYU1"/>
<dbReference type="EMBL" id="SDKM01000023">
    <property type="protein sequence ID" value="RYP84429.1"/>
    <property type="molecule type" value="Genomic_DNA"/>
</dbReference>
<keyword evidence="2" id="KW-1185">Reference proteome</keyword>
<proteinExistence type="predicted"/>